<evidence type="ECO:0000256" key="1">
    <source>
        <dbReference type="ARBA" id="ARBA00004613"/>
    </source>
</evidence>
<evidence type="ECO:0000256" key="7">
    <source>
        <dbReference type="ARBA" id="ARBA00022801"/>
    </source>
</evidence>
<comment type="catalytic activity">
    <reaction evidence="9">
        <text>[(1-&gt;4)-alpha-D-galacturonosyl methyl ester](n) + n H2O = [(1-&gt;4)-alpha-D-galacturonosyl](n) + n methanol + n H(+)</text>
        <dbReference type="Rhea" id="RHEA:22380"/>
        <dbReference type="Rhea" id="RHEA-COMP:14570"/>
        <dbReference type="Rhea" id="RHEA-COMP:14573"/>
        <dbReference type="ChEBI" id="CHEBI:15377"/>
        <dbReference type="ChEBI" id="CHEBI:15378"/>
        <dbReference type="ChEBI" id="CHEBI:17790"/>
        <dbReference type="ChEBI" id="CHEBI:140522"/>
        <dbReference type="ChEBI" id="CHEBI:140523"/>
        <dbReference type="EC" id="3.1.1.11"/>
    </reaction>
</comment>
<evidence type="ECO:0000256" key="9">
    <source>
        <dbReference type="ARBA" id="ARBA00047928"/>
    </source>
</evidence>
<evidence type="ECO:0000256" key="6">
    <source>
        <dbReference type="ARBA" id="ARBA00022729"/>
    </source>
</evidence>
<dbReference type="Gene3D" id="2.160.20.10">
    <property type="entry name" value="Single-stranded right-handed beta-helix, Pectin lyase-like"/>
    <property type="match status" value="1"/>
</dbReference>
<dbReference type="InterPro" id="IPR012334">
    <property type="entry name" value="Pectin_lyas_fold"/>
</dbReference>
<feature type="chain" id="PRO_5042878535" description="pectinesterase" evidence="10">
    <location>
        <begin position="25"/>
        <end position="344"/>
    </location>
</feature>
<dbReference type="Proteomes" id="UP001301769">
    <property type="component" value="Unassembled WGS sequence"/>
</dbReference>
<dbReference type="InterPro" id="IPR000070">
    <property type="entry name" value="Pectinesterase_cat"/>
</dbReference>
<keyword evidence="12" id="KW-0456">Lyase</keyword>
<comment type="similarity">
    <text evidence="3">Belongs to the pectinesterase family.</text>
</comment>
<dbReference type="GO" id="GO:0016829">
    <property type="term" value="F:lyase activity"/>
    <property type="evidence" value="ECO:0007669"/>
    <property type="project" value="UniProtKB-KW"/>
</dbReference>
<keyword evidence="6 10" id="KW-0732">Signal</keyword>
<feature type="signal peptide" evidence="10">
    <location>
        <begin position="1"/>
        <end position="24"/>
    </location>
</feature>
<keyword evidence="13" id="KW-1185">Reference proteome</keyword>
<comment type="caution">
    <text evidence="12">The sequence shown here is derived from an EMBL/GenBank/DDBJ whole genome shotgun (WGS) entry which is preliminary data.</text>
</comment>
<evidence type="ECO:0000256" key="8">
    <source>
        <dbReference type="ARBA" id="ARBA00023085"/>
    </source>
</evidence>
<dbReference type="GO" id="GO:0042545">
    <property type="term" value="P:cell wall modification"/>
    <property type="evidence" value="ECO:0007669"/>
    <property type="project" value="InterPro"/>
</dbReference>
<dbReference type="PANTHER" id="PTHR31321:SF127">
    <property type="entry name" value="PECTINESTERASE"/>
    <property type="match status" value="1"/>
</dbReference>
<dbReference type="FunFam" id="2.160.20.10:FF:000014">
    <property type="entry name" value="Pectinesterase"/>
    <property type="match status" value="1"/>
</dbReference>
<dbReference type="PANTHER" id="PTHR31321">
    <property type="entry name" value="ACYL-COA THIOESTER HYDROLASE YBHC-RELATED"/>
    <property type="match status" value="1"/>
</dbReference>
<reference evidence="12" key="2">
    <citation type="submission" date="2023-05" db="EMBL/GenBank/DDBJ databases">
        <authorList>
            <consortium name="Lawrence Berkeley National Laboratory"/>
            <person name="Steindorff A."/>
            <person name="Hensen N."/>
            <person name="Bonometti L."/>
            <person name="Westerberg I."/>
            <person name="Brannstrom I.O."/>
            <person name="Guillou S."/>
            <person name="Cros-Aarteil S."/>
            <person name="Calhoun S."/>
            <person name="Haridas S."/>
            <person name="Kuo A."/>
            <person name="Mondo S."/>
            <person name="Pangilinan J."/>
            <person name="Riley R."/>
            <person name="Labutti K."/>
            <person name="Andreopoulos B."/>
            <person name="Lipzen A."/>
            <person name="Chen C."/>
            <person name="Yanf M."/>
            <person name="Daum C."/>
            <person name="Ng V."/>
            <person name="Clum A."/>
            <person name="Ohm R."/>
            <person name="Martin F."/>
            <person name="Silar P."/>
            <person name="Natvig D."/>
            <person name="Lalanne C."/>
            <person name="Gautier V."/>
            <person name="Ament-Velasquez S.L."/>
            <person name="Kruys A."/>
            <person name="Hutchinson M.I."/>
            <person name="Powell A.J."/>
            <person name="Barry K."/>
            <person name="Miller A.N."/>
            <person name="Grigoriev I.V."/>
            <person name="Debuchy R."/>
            <person name="Gladieux P."/>
            <person name="Thoren M.H."/>
            <person name="Johannesson H."/>
        </authorList>
    </citation>
    <scope>NUCLEOTIDE SEQUENCE</scope>
    <source>
        <strain evidence="12">PSN293</strain>
    </source>
</reference>
<evidence type="ECO:0000259" key="11">
    <source>
        <dbReference type="Pfam" id="PF01095"/>
    </source>
</evidence>
<dbReference type="AlphaFoldDB" id="A0AAN6YL97"/>
<evidence type="ECO:0000256" key="4">
    <source>
        <dbReference type="ARBA" id="ARBA00013229"/>
    </source>
</evidence>
<dbReference type="Pfam" id="PF01095">
    <property type="entry name" value="Pectinesterase"/>
    <property type="match status" value="1"/>
</dbReference>
<dbReference type="GO" id="GO:0030599">
    <property type="term" value="F:pectinesterase activity"/>
    <property type="evidence" value="ECO:0007669"/>
    <property type="project" value="UniProtKB-EC"/>
</dbReference>
<evidence type="ECO:0000256" key="3">
    <source>
        <dbReference type="ARBA" id="ARBA00008891"/>
    </source>
</evidence>
<dbReference type="GO" id="GO:0005576">
    <property type="term" value="C:extracellular region"/>
    <property type="evidence" value="ECO:0007669"/>
    <property type="project" value="UniProtKB-SubCell"/>
</dbReference>
<dbReference type="EMBL" id="MU858046">
    <property type="protein sequence ID" value="KAK4219875.1"/>
    <property type="molecule type" value="Genomic_DNA"/>
</dbReference>
<protein>
    <recommendedName>
        <fullName evidence="4">pectinesterase</fullName>
        <ecNumber evidence="4">3.1.1.11</ecNumber>
    </recommendedName>
</protein>
<sequence length="344" mass="36395">MRPPTAVQTLLLSLLSFFIPSTQAASRLSAPSGCLTVTKSPTSSNQFSSIQSAVNSLSTSSSSPPQCIFISPGTYKEQVLIPPRSAASLTIYGSTSDTSSYKSNTVTILSSLSQASPPGGLNNDQTATLRVKTNNFRLYNVNVENGYGKGSQAVALSAYASSGYYGCSFRGYQDTVLAQEGSQVFARSEIVGVTDFVFGQRAVAWFEKVDLRGLGASLGYVTASGRDSSTNPNYYVFNSCSIAAASGNSVKDGAFYLGRPWREYARVVFQRTSMTSVINPAGWRIWNSGDERTSNVFFGEYGNTGSGASGGRASFSTKLSSPVSISAVLGSGYASAGYYDASYM</sequence>
<name>A0AAN6YL97_9PEZI</name>
<comment type="subcellular location">
    <subcellularLocation>
        <location evidence="1">Secreted</location>
    </subcellularLocation>
</comment>
<keyword evidence="5" id="KW-0964">Secreted</keyword>
<evidence type="ECO:0000313" key="12">
    <source>
        <dbReference type="EMBL" id="KAK4219875.1"/>
    </source>
</evidence>
<comment type="pathway">
    <text evidence="2">Glycan metabolism; pectin degradation; 2-dehydro-3-deoxy-D-gluconate from pectin: step 1/5.</text>
</comment>
<dbReference type="SUPFAM" id="SSF51126">
    <property type="entry name" value="Pectin lyase-like"/>
    <property type="match status" value="1"/>
</dbReference>
<dbReference type="InterPro" id="IPR011050">
    <property type="entry name" value="Pectin_lyase_fold/virulence"/>
</dbReference>
<gene>
    <name evidence="12" type="ORF">QBC37DRAFT_452738</name>
</gene>
<feature type="domain" description="Pectinesterase catalytic" evidence="11">
    <location>
        <begin position="41"/>
        <end position="310"/>
    </location>
</feature>
<keyword evidence="7" id="KW-0378">Hydrolase</keyword>
<reference evidence="12" key="1">
    <citation type="journal article" date="2023" name="Mol. Phylogenet. Evol.">
        <title>Genome-scale phylogeny and comparative genomics of the fungal order Sordariales.</title>
        <authorList>
            <person name="Hensen N."/>
            <person name="Bonometti L."/>
            <person name="Westerberg I."/>
            <person name="Brannstrom I.O."/>
            <person name="Guillou S."/>
            <person name="Cros-Aarteil S."/>
            <person name="Calhoun S."/>
            <person name="Haridas S."/>
            <person name="Kuo A."/>
            <person name="Mondo S."/>
            <person name="Pangilinan J."/>
            <person name="Riley R."/>
            <person name="LaButti K."/>
            <person name="Andreopoulos B."/>
            <person name="Lipzen A."/>
            <person name="Chen C."/>
            <person name="Yan M."/>
            <person name="Daum C."/>
            <person name="Ng V."/>
            <person name="Clum A."/>
            <person name="Steindorff A."/>
            <person name="Ohm R.A."/>
            <person name="Martin F."/>
            <person name="Silar P."/>
            <person name="Natvig D.O."/>
            <person name="Lalanne C."/>
            <person name="Gautier V."/>
            <person name="Ament-Velasquez S.L."/>
            <person name="Kruys A."/>
            <person name="Hutchinson M.I."/>
            <person name="Powell A.J."/>
            <person name="Barry K."/>
            <person name="Miller A.N."/>
            <person name="Grigoriev I.V."/>
            <person name="Debuchy R."/>
            <person name="Gladieux P."/>
            <person name="Hiltunen Thoren M."/>
            <person name="Johannesson H."/>
        </authorList>
    </citation>
    <scope>NUCLEOTIDE SEQUENCE</scope>
    <source>
        <strain evidence="12">PSN293</strain>
    </source>
</reference>
<evidence type="ECO:0000256" key="10">
    <source>
        <dbReference type="SAM" id="SignalP"/>
    </source>
</evidence>
<evidence type="ECO:0000256" key="2">
    <source>
        <dbReference type="ARBA" id="ARBA00005184"/>
    </source>
</evidence>
<evidence type="ECO:0000256" key="5">
    <source>
        <dbReference type="ARBA" id="ARBA00022525"/>
    </source>
</evidence>
<accession>A0AAN6YL97</accession>
<dbReference type="GO" id="GO:0045490">
    <property type="term" value="P:pectin catabolic process"/>
    <property type="evidence" value="ECO:0007669"/>
    <property type="project" value="TreeGrafter"/>
</dbReference>
<proteinExistence type="inferred from homology"/>
<keyword evidence="8" id="KW-0063">Aspartyl esterase</keyword>
<evidence type="ECO:0000313" key="13">
    <source>
        <dbReference type="Proteomes" id="UP001301769"/>
    </source>
</evidence>
<organism evidence="12 13">
    <name type="scientific">Rhypophila decipiens</name>
    <dbReference type="NCBI Taxonomy" id="261697"/>
    <lineage>
        <taxon>Eukaryota</taxon>
        <taxon>Fungi</taxon>
        <taxon>Dikarya</taxon>
        <taxon>Ascomycota</taxon>
        <taxon>Pezizomycotina</taxon>
        <taxon>Sordariomycetes</taxon>
        <taxon>Sordariomycetidae</taxon>
        <taxon>Sordariales</taxon>
        <taxon>Naviculisporaceae</taxon>
        <taxon>Rhypophila</taxon>
    </lineage>
</organism>
<dbReference type="EC" id="3.1.1.11" evidence="4"/>